<organism evidence="2 3">
    <name type="scientific">Prorocentrum cordatum</name>
    <dbReference type="NCBI Taxonomy" id="2364126"/>
    <lineage>
        <taxon>Eukaryota</taxon>
        <taxon>Sar</taxon>
        <taxon>Alveolata</taxon>
        <taxon>Dinophyceae</taxon>
        <taxon>Prorocentrales</taxon>
        <taxon>Prorocentraceae</taxon>
        <taxon>Prorocentrum</taxon>
    </lineage>
</organism>
<name>A0ABN9SV43_9DINO</name>
<evidence type="ECO:0000313" key="3">
    <source>
        <dbReference type="Proteomes" id="UP001189429"/>
    </source>
</evidence>
<dbReference type="Proteomes" id="UP001189429">
    <property type="component" value="Unassembled WGS sequence"/>
</dbReference>
<evidence type="ECO:0000313" key="2">
    <source>
        <dbReference type="EMBL" id="CAK0836376.1"/>
    </source>
</evidence>
<sequence length="95" mass="10088">MYMALASAPEHLARQRTEIFTKELHARAPCRLGAEPTRTEEGSERAGCGFTRPFEKGTLWTATAPQCTAGLPPPDDPAASPAEHAPRGAPCCAAQ</sequence>
<dbReference type="EMBL" id="CAUYUJ010013536">
    <property type="protein sequence ID" value="CAK0836376.1"/>
    <property type="molecule type" value="Genomic_DNA"/>
</dbReference>
<accession>A0ABN9SV43</accession>
<feature type="region of interest" description="Disordered" evidence="1">
    <location>
        <begin position="66"/>
        <end position="95"/>
    </location>
</feature>
<comment type="caution">
    <text evidence="2">The sequence shown here is derived from an EMBL/GenBank/DDBJ whole genome shotgun (WGS) entry which is preliminary data.</text>
</comment>
<gene>
    <name evidence="2" type="ORF">PCOR1329_LOCUS32874</name>
</gene>
<evidence type="ECO:0000256" key="1">
    <source>
        <dbReference type="SAM" id="MobiDB-lite"/>
    </source>
</evidence>
<proteinExistence type="predicted"/>
<reference evidence="2" key="1">
    <citation type="submission" date="2023-10" db="EMBL/GenBank/DDBJ databases">
        <authorList>
            <person name="Chen Y."/>
            <person name="Shah S."/>
            <person name="Dougan E. K."/>
            <person name="Thang M."/>
            <person name="Chan C."/>
        </authorList>
    </citation>
    <scope>NUCLEOTIDE SEQUENCE [LARGE SCALE GENOMIC DNA]</scope>
</reference>
<protein>
    <submittedName>
        <fullName evidence="2">Uncharacterized protein</fullName>
    </submittedName>
</protein>
<keyword evidence="3" id="KW-1185">Reference proteome</keyword>
<feature type="region of interest" description="Disordered" evidence="1">
    <location>
        <begin position="31"/>
        <end position="50"/>
    </location>
</feature>